<comment type="caution">
    <text evidence="2">The sequence shown here is derived from an EMBL/GenBank/DDBJ whole genome shotgun (WGS) entry which is preliminary data.</text>
</comment>
<feature type="compositionally biased region" description="Polar residues" evidence="1">
    <location>
        <begin position="270"/>
        <end position="288"/>
    </location>
</feature>
<dbReference type="OrthoDB" id="3270019at2759"/>
<protein>
    <submittedName>
        <fullName evidence="2">Uncharacterized protein</fullName>
    </submittedName>
</protein>
<feature type="region of interest" description="Disordered" evidence="1">
    <location>
        <begin position="391"/>
        <end position="433"/>
    </location>
</feature>
<evidence type="ECO:0000256" key="1">
    <source>
        <dbReference type="SAM" id="MobiDB-lite"/>
    </source>
</evidence>
<accession>A0A2R6NVA7</accession>
<gene>
    <name evidence="2" type="ORF">PHLCEN_2v7890</name>
</gene>
<evidence type="ECO:0000313" key="2">
    <source>
        <dbReference type="EMBL" id="PSR77459.1"/>
    </source>
</evidence>
<keyword evidence="3" id="KW-1185">Reference proteome</keyword>
<name>A0A2R6NVA7_9APHY</name>
<feature type="compositionally biased region" description="Basic and acidic residues" evidence="1">
    <location>
        <begin position="248"/>
        <end position="260"/>
    </location>
</feature>
<feature type="compositionally biased region" description="Basic and acidic residues" evidence="1">
    <location>
        <begin position="423"/>
        <end position="433"/>
    </location>
</feature>
<reference evidence="2 3" key="1">
    <citation type="submission" date="2018-02" db="EMBL/GenBank/DDBJ databases">
        <title>Genome sequence of the basidiomycete white-rot fungus Phlebia centrifuga.</title>
        <authorList>
            <person name="Granchi Z."/>
            <person name="Peng M."/>
            <person name="de Vries R.P."/>
            <person name="Hilden K."/>
            <person name="Makela M.R."/>
            <person name="Grigoriev I."/>
            <person name="Riley R."/>
        </authorList>
    </citation>
    <scope>NUCLEOTIDE SEQUENCE [LARGE SCALE GENOMIC DNA]</scope>
    <source>
        <strain evidence="2 3">FBCC195</strain>
    </source>
</reference>
<organism evidence="2 3">
    <name type="scientific">Hermanssonia centrifuga</name>
    <dbReference type="NCBI Taxonomy" id="98765"/>
    <lineage>
        <taxon>Eukaryota</taxon>
        <taxon>Fungi</taxon>
        <taxon>Dikarya</taxon>
        <taxon>Basidiomycota</taxon>
        <taxon>Agaricomycotina</taxon>
        <taxon>Agaricomycetes</taxon>
        <taxon>Polyporales</taxon>
        <taxon>Meruliaceae</taxon>
        <taxon>Hermanssonia</taxon>
    </lineage>
</organism>
<proteinExistence type="predicted"/>
<dbReference type="EMBL" id="MLYV02000794">
    <property type="protein sequence ID" value="PSR77459.1"/>
    <property type="molecule type" value="Genomic_DNA"/>
</dbReference>
<dbReference type="PANTHER" id="PTHR33266:SF1">
    <property type="entry name" value="F-BOX DOMAIN-CONTAINING PROTEIN"/>
    <property type="match status" value="1"/>
</dbReference>
<sequence length="433" mass="48386">MWRMTSPTALIDPLLSHTHAGLLDLGERGELIARALLVEAYDAAVARTYAEMKDKPTLFSGGWCKAIHFIEALFQKDYAAAILDSHPDNTIGSTLREALEESIVHLTQWVKATDDHVVTTVAMAAAFTRGMAFICRNGQPQIDLLIPILLSNTTIGEKHMSAFLIQVKRRKGSGIHPISAETLGFFKYPNATKHDKRPYISLIMDLGVRVTLPNYAQLPAVDVISKAQKMARLRQVGASSIETQIPPRKTESKERGKGKTPDNTIPGVTKTPSTEVEVNTHPLPSTRNPTKDQPRRYSIHAFGCSDTVYKVIRPEDRQKWQTLLVDEFLADHPRKETLAQVRRLKPFFTLGKECYHWFNDPSLNLDPPPAVPHEADQTAVFIGEYLDEGEEDANADAEISSPMVVNQSLEQDDAFNEQPQLDQDAKENIEMVE</sequence>
<feature type="region of interest" description="Disordered" evidence="1">
    <location>
        <begin position="235"/>
        <end position="294"/>
    </location>
</feature>
<dbReference type="STRING" id="98765.A0A2R6NVA7"/>
<evidence type="ECO:0000313" key="3">
    <source>
        <dbReference type="Proteomes" id="UP000186601"/>
    </source>
</evidence>
<dbReference type="AlphaFoldDB" id="A0A2R6NVA7"/>
<dbReference type="Proteomes" id="UP000186601">
    <property type="component" value="Unassembled WGS sequence"/>
</dbReference>
<dbReference type="PANTHER" id="PTHR33266">
    <property type="entry name" value="CHROMOSOME 15, WHOLE GENOME SHOTGUN SEQUENCE"/>
    <property type="match status" value="1"/>
</dbReference>